<dbReference type="SUPFAM" id="SSF57414">
    <property type="entry name" value="Hairpin loop containing domain-like"/>
    <property type="match status" value="1"/>
</dbReference>
<sequence>MTSMSTSATMFATTMATSSVLMGEGASTTSPESVLETTSSRPVQNNLPWSIYLQKISDACYTGQNYKTLTNARHIIDCASRCIRDTSCKGINFRKSTKQCDLIQDVKSSTTWEIDGTVGCAFWEMVWKH</sequence>
<evidence type="ECO:0000313" key="2">
    <source>
        <dbReference type="EMBL" id="CAG5116341.1"/>
    </source>
</evidence>
<dbReference type="Proteomes" id="UP000678393">
    <property type="component" value="Unassembled WGS sequence"/>
</dbReference>
<proteinExistence type="predicted"/>
<dbReference type="Pfam" id="PF00024">
    <property type="entry name" value="PAN_1"/>
    <property type="match status" value="1"/>
</dbReference>
<organism evidence="2 3">
    <name type="scientific">Candidula unifasciata</name>
    <dbReference type="NCBI Taxonomy" id="100452"/>
    <lineage>
        <taxon>Eukaryota</taxon>
        <taxon>Metazoa</taxon>
        <taxon>Spiralia</taxon>
        <taxon>Lophotrochozoa</taxon>
        <taxon>Mollusca</taxon>
        <taxon>Gastropoda</taxon>
        <taxon>Heterobranchia</taxon>
        <taxon>Euthyneura</taxon>
        <taxon>Panpulmonata</taxon>
        <taxon>Eupulmonata</taxon>
        <taxon>Stylommatophora</taxon>
        <taxon>Helicina</taxon>
        <taxon>Helicoidea</taxon>
        <taxon>Geomitridae</taxon>
        <taxon>Candidula</taxon>
    </lineage>
</organism>
<evidence type="ECO:0000313" key="3">
    <source>
        <dbReference type="Proteomes" id="UP000678393"/>
    </source>
</evidence>
<dbReference type="Gene3D" id="3.50.4.10">
    <property type="entry name" value="Hepatocyte Growth Factor"/>
    <property type="match status" value="1"/>
</dbReference>
<feature type="domain" description="Apple" evidence="1">
    <location>
        <begin position="54"/>
        <end position="109"/>
    </location>
</feature>
<accession>A0A8S3YLW1</accession>
<name>A0A8S3YLW1_9EUPU</name>
<reference evidence="2" key="1">
    <citation type="submission" date="2021-04" db="EMBL/GenBank/DDBJ databases">
        <authorList>
            <consortium name="Molecular Ecology Group"/>
        </authorList>
    </citation>
    <scope>NUCLEOTIDE SEQUENCE</scope>
</reference>
<protein>
    <recommendedName>
        <fullName evidence="1">Apple domain-containing protein</fullName>
    </recommendedName>
</protein>
<evidence type="ECO:0000259" key="1">
    <source>
        <dbReference type="Pfam" id="PF00024"/>
    </source>
</evidence>
<comment type="caution">
    <text evidence="2">The sequence shown here is derived from an EMBL/GenBank/DDBJ whole genome shotgun (WGS) entry which is preliminary data.</text>
</comment>
<keyword evidence="3" id="KW-1185">Reference proteome</keyword>
<dbReference type="EMBL" id="CAJHNH020000238">
    <property type="protein sequence ID" value="CAG5116341.1"/>
    <property type="molecule type" value="Genomic_DNA"/>
</dbReference>
<dbReference type="AlphaFoldDB" id="A0A8S3YLW1"/>
<gene>
    <name evidence="2" type="ORF">CUNI_LOCUS1899</name>
</gene>
<dbReference type="InterPro" id="IPR003609">
    <property type="entry name" value="Pan_app"/>
</dbReference>